<evidence type="ECO:0000256" key="8">
    <source>
        <dbReference type="ARBA" id="ARBA00042242"/>
    </source>
</evidence>
<keyword evidence="5 10" id="KW-0658">Purine biosynthesis</keyword>
<dbReference type="InterPro" id="IPR016185">
    <property type="entry name" value="PreATP-grasp_dom_sf"/>
</dbReference>
<dbReference type="GO" id="GO:0005524">
    <property type="term" value="F:ATP binding"/>
    <property type="evidence" value="ECO:0007669"/>
    <property type="project" value="UniProtKB-UniRule"/>
</dbReference>
<comment type="catalytic activity">
    <reaction evidence="10">
        <text>5-phospho-beta-D-ribosylamine + glycine + ATP = N(1)-(5-phospho-beta-D-ribosyl)glycinamide + ADP + phosphate + H(+)</text>
        <dbReference type="Rhea" id="RHEA:17453"/>
        <dbReference type="ChEBI" id="CHEBI:15378"/>
        <dbReference type="ChEBI" id="CHEBI:30616"/>
        <dbReference type="ChEBI" id="CHEBI:43474"/>
        <dbReference type="ChEBI" id="CHEBI:57305"/>
        <dbReference type="ChEBI" id="CHEBI:58681"/>
        <dbReference type="ChEBI" id="CHEBI:143788"/>
        <dbReference type="ChEBI" id="CHEBI:456216"/>
        <dbReference type="EC" id="6.3.4.13"/>
    </reaction>
</comment>
<dbReference type="GO" id="GO:0046872">
    <property type="term" value="F:metal ion binding"/>
    <property type="evidence" value="ECO:0007669"/>
    <property type="project" value="InterPro"/>
</dbReference>
<evidence type="ECO:0000256" key="9">
    <source>
        <dbReference type="ARBA" id="ARBA00042864"/>
    </source>
</evidence>
<dbReference type="InterPro" id="IPR000115">
    <property type="entry name" value="PRibGlycinamide_synth"/>
</dbReference>
<dbReference type="InterPro" id="IPR011054">
    <property type="entry name" value="Rudment_hybrid_motif"/>
</dbReference>
<comment type="pathway">
    <text evidence="1 10">Purine metabolism; IMP biosynthesis via de novo pathway; N(1)-(5-phospho-D-ribosyl)glycinamide from 5-phospho-alpha-D-ribose 1-diphosphate: step 2/2.</text>
</comment>
<dbReference type="SUPFAM" id="SSF56059">
    <property type="entry name" value="Glutathione synthetase ATP-binding domain-like"/>
    <property type="match status" value="1"/>
</dbReference>
<dbReference type="AlphaFoldDB" id="A0A0Q4B2V4"/>
<keyword evidence="3 10" id="KW-0436">Ligase</keyword>
<evidence type="ECO:0000256" key="1">
    <source>
        <dbReference type="ARBA" id="ARBA00005174"/>
    </source>
</evidence>
<evidence type="ECO:0000313" key="14">
    <source>
        <dbReference type="Proteomes" id="UP000054172"/>
    </source>
</evidence>
<dbReference type="SUPFAM" id="SSF52440">
    <property type="entry name" value="PreATP-grasp domain"/>
    <property type="match status" value="1"/>
</dbReference>
<dbReference type="SUPFAM" id="SSF51246">
    <property type="entry name" value="Rudiment single hybrid motif"/>
    <property type="match status" value="1"/>
</dbReference>
<dbReference type="Gene3D" id="3.90.600.10">
    <property type="entry name" value="Phosphoribosylglycinamide synthetase, C-terminal domain"/>
    <property type="match status" value="1"/>
</dbReference>
<sequence>MEELHNVLVIGGGGREHALAYSLHTDALRLEKQGERLHSLYCLPGNPGMAADGIVCLPGDTLDFPRIREAILAHDINLVVVGPEAPLVAGLRDYVEGQPELAHVRLIGPGKLGANLEGSKIFAKQFMGRHGIPTANFTVVTPTTLEAGIQFLQGQKAPYVLKADGLAAGKGVLIVEKLPEAIQALKDMLEGKHGDSARRVVIEEFMPGQEVSAFALVNGTNYQMLPEAQDYKRAYDGGKGPNTGGMGAVSPVGWFHADGFAEKVRKRIVEPTLQGLQEERIPYLGFIFFGLMRSPSGDPYVVEYNARMGDPETQAVLPRISGLLEAMWGIANGQENGSHRIHTEPSGTVCVSLVSGGYPGAYQKGKRIQLPPVANSHCKIFHAGTSLENGHLVTAGGRVLSVCGFSSRIAEARGLAYGQIESVHFDGMAYRHDIGEGALDSEH</sequence>
<dbReference type="EC" id="6.3.4.13" evidence="2 10"/>
<evidence type="ECO:0000256" key="2">
    <source>
        <dbReference type="ARBA" id="ARBA00013255"/>
    </source>
</evidence>
<dbReference type="STRING" id="1702214.AL399_08315"/>
<dbReference type="PATRIC" id="fig|1702214.3.peg.1759"/>
<dbReference type="Pfam" id="PF02844">
    <property type="entry name" value="GARS_N"/>
    <property type="match status" value="1"/>
</dbReference>
<evidence type="ECO:0000256" key="3">
    <source>
        <dbReference type="ARBA" id="ARBA00022598"/>
    </source>
</evidence>
<dbReference type="Gene3D" id="3.30.470.20">
    <property type="entry name" value="ATP-grasp fold, B domain"/>
    <property type="match status" value="1"/>
</dbReference>
<evidence type="ECO:0000256" key="6">
    <source>
        <dbReference type="ARBA" id="ARBA00022840"/>
    </source>
</evidence>
<name>A0A0Q4B2V4_9BACT</name>
<gene>
    <name evidence="10" type="primary">purD</name>
    <name evidence="13" type="ORF">AL399_08315</name>
</gene>
<dbReference type="InterPro" id="IPR020560">
    <property type="entry name" value="PRibGlycinamide_synth_C-dom"/>
</dbReference>
<keyword evidence="14" id="KW-1185">Reference proteome</keyword>
<comment type="similarity">
    <text evidence="7 10">Belongs to the GARS family.</text>
</comment>
<proteinExistence type="inferred from homology"/>
<comment type="caution">
    <text evidence="13">The sequence shown here is derived from an EMBL/GenBank/DDBJ whole genome shotgun (WGS) entry which is preliminary data.</text>
</comment>
<dbReference type="InterPro" id="IPR011761">
    <property type="entry name" value="ATP-grasp"/>
</dbReference>
<keyword evidence="6 11" id="KW-0067">ATP-binding</keyword>
<dbReference type="Proteomes" id="UP000054172">
    <property type="component" value="Unassembled WGS sequence"/>
</dbReference>
<evidence type="ECO:0000256" key="7">
    <source>
        <dbReference type="ARBA" id="ARBA00038345"/>
    </source>
</evidence>
<dbReference type="Gene3D" id="3.30.1490.20">
    <property type="entry name" value="ATP-grasp fold, A domain"/>
    <property type="match status" value="1"/>
</dbReference>
<evidence type="ECO:0000256" key="11">
    <source>
        <dbReference type="PROSITE-ProRule" id="PRU00409"/>
    </source>
</evidence>
<keyword evidence="4 11" id="KW-0547">Nucleotide-binding</keyword>
<dbReference type="NCBIfam" id="TIGR00877">
    <property type="entry name" value="purD"/>
    <property type="match status" value="1"/>
</dbReference>
<dbReference type="GO" id="GO:0009113">
    <property type="term" value="P:purine nucleobase biosynthetic process"/>
    <property type="evidence" value="ECO:0007669"/>
    <property type="project" value="InterPro"/>
</dbReference>
<evidence type="ECO:0000259" key="12">
    <source>
        <dbReference type="PROSITE" id="PS50975"/>
    </source>
</evidence>
<dbReference type="Pfam" id="PF01071">
    <property type="entry name" value="GARS_A"/>
    <property type="match status" value="1"/>
</dbReference>
<dbReference type="Pfam" id="PF02843">
    <property type="entry name" value="GARS_C"/>
    <property type="match status" value="1"/>
</dbReference>
<dbReference type="HAMAP" id="MF_00138">
    <property type="entry name" value="GARS"/>
    <property type="match status" value="1"/>
</dbReference>
<reference evidence="13" key="1">
    <citation type="submission" date="2015-08" db="EMBL/GenBank/DDBJ databases">
        <title>Candidatus Bacteriodes Periocalifornicus.</title>
        <authorList>
            <person name="McLean J.S."/>
            <person name="Kelley S."/>
        </authorList>
    </citation>
    <scope>NUCLEOTIDE SEQUENCE [LARGE SCALE GENOMIC DNA]</scope>
    <source>
        <strain evidence="13">12B</strain>
    </source>
</reference>
<dbReference type="InterPro" id="IPR020561">
    <property type="entry name" value="PRibGlycinamid_synth_ATP-grasp"/>
</dbReference>
<dbReference type="SMART" id="SM01209">
    <property type="entry name" value="GARS_A"/>
    <property type="match status" value="1"/>
</dbReference>
<dbReference type="InterPro" id="IPR020562">
    <property type="entry name" value="PRibGlycinamide_synth_N"/>
</dbReference>
<evidence type="ECO:0000256" key="5">
    <source>
        <dbReference type="ARBA" id="ARBA00022755"/>
    </source>
</evidence>
<dbReference type="UniPathway" id="UPA00074">
    <property type="reaction ID" value="UER00125"/>
</dbReference>
<dbReference type="EMBL" id="LIIK01000051">
    <property type="protein sequence ID" value="KQM08261.1"/>
    <property type="molecule type" value="Genomic_DNA"/>
</dbReference>
<evidence type="ECO:0000256" key="10">
    <source>
        <dbReference type="HAMAP-Rule" id="MF_00138"/>
    </source>
</evidence>
<protein>
    <recommendedName>
        <fullName evidence="2 10">Phosphoribosylamine--glycine ligase</fullName>
        <ecNumber evidence="2 10">6.3.4.13</ecNumber>
    </recommendedName>
    <alternativeName>
        <fullName evidence="10">GARS</fullName>
    </alternativeName>
    <alternativeName>
        <fullName evidence="8 10">Glycinamide ribonucleotide synthetase</fullName>
    </alternativeName>
    <alternativeName>
        <fullName evidence="9 10">Phosphoribosylglycinamide synthetase</fullName>
    </alternativeName>
</protein>
<dbReference type="PANTHER" id="PTHR43472:SF1">
    <property type="entry name" value="PHOSPHORIBOSYLAMINE--GLYCINE LIGASE, CHLOROPLASTIC"/>
    <property type="match status" value="1"/>
</dbReference>
<evidence type="ECO:0000256" key="4">
    <source>
        <dbReference type="ARBA" id="ARBA00022741"/>
    </source>
</evidence>
<dbReference type="PROSITE" id="PS50975">
    <property type="entry name" value="ATP_GRASP"/>
    <property type="match status" value="1"/>
</dbReference>
<feature type="domain" description="ATP-grasp" evidence="12">
    <location>
        <begin position="124"/>
        <end position="332"/>
    </location>
</feature>
<evidence type="ECO:0000313" key="13">
    <source>
        <dbReference type="EMBL" id="KQM08261.1"/>
    </source>
</evidence>
<dbReference type="SMART" id="SM01210">
    <property type="entry name" value="GARS_C"/>
    <property type="match status" value="1"/>
</dbReference>
<organism evidence="13 14">
    <name type="scientific">Candidatus [Bacteroides] periocalifornicus</name>
    <dbReference type="NCBI Taxonomy" id="1702214"/>
    <lineage>
        <taxon>Bacteria</taxon>
        <taxon>Pseudomonadati</taxon>
        <taxon>Bacteroidota</taxon>
    </lineage>
</organism>
<dbReference type="InterPro" id="IPR013815">
    <property type="entry name" value="ATP_grasp_subdomain_1"/>
</dbReference>
<dbReference type="PANTHER" id="PTHR43472">
    <property type="entry name" value="PHOSPHORIBOSYLAMINE--GLYCINE LIGASE"/>
    <property type="match status" value="1"/>
</dbReference>
<dbReference type="GO" id="GO:0006189">
    <property type="term" value="P:'de novo' IMP biosynthetic process"/>
    <property type="evidence" value="ECO:0007669"/>
    <property type="project" value="UniProtKB-UniRule"/>
</dbReference>
<dbReference type="InterPro" id="IPR037123">
    <property type="entry name" value="PRibGlycinamide_synth_C_sf"/>
</dbReference>
<dbReference type="GO" id="GO:0004637">
    <property type="term" value="F:phosphoribosylamine-glycine ligase activity"/>
    <property type="evidence" value="ECO:0007669"/>
    <property type="project" value="UniProtKB-UniRule"/>
</dbReference>
<accession>A0A0Q4B2V4</accession>
<dbReference type="Gene3D" id="3.40.50.20">
    <property type="match status" value="1"/>
</dbReference>